<evidence type="ECO:0000313" key="1">
    <source>
        <dbReference type="EMBL" id="PIU47080.1"/>
    </source>
</evidence>
<name>A0A2M6Z3X3_9BACT</name>
<comment type="caution">
    <text evidence="1">The sequence shown here is derived from an EMBL/GenBank/DDBJ whole genome shotgun (WGS) entry which is preliminary data.</text>
</comment>
<dbReference type="SUPFAM" id="SSF51161">
    <property type="entry name" value="Trimeric LpxA-like enzymes"/>
    <property type="match status" value="1"/>
</dbReference>
<dbReference type="InterPro" id="IPR011004">
    <property type="entry name" value="Trimer_LpxA-like_sf"/>
</dbReference>
<keyword evidence="1" id="KW-0808">Transferase</keyword>
<dbReference type="PANTHER" id="PTHR43300:SF11">
    <property type="entry name" value="ACETYLTRANSFERASE RV3034C-RELATED"/>
    <property type="match status" value="1"/>
</dbReference>
<dbReference type="Proteomes" id="UP000228777">
    <property type="component" value="Unassembled WGS sequence"/>
</dbReference>
<dbReference type="GO" id="GO:0016740">
    <property type="term" value="F:transferase activity"/>
    <property type="evidence" value="ECO:0007669"/>
    <property type="project" value="UniProtKB-KW"/>
</dbReference>
<evidence type="ECO:0000313" key="2">
    <source>
        <dbReference type="Proteomes" id="UP000228777"/>
    </source>
</evidence>
<sequence>MSKKNIKNELIEFHNVLRKEMKKNWKRSLPLDEMLFDRWEKAKFLNFGKKTSIYQHSLIYGNVKVGKNTWIGPFTILDGSGGLEIGSYCSISTGVQIYTHDTVKWAVSGGKHKYEYEKTKIGNCCCLCPNVVVKKGIKVGDHSVIATNSFVNKNIPPYSIAAGNPAEIIGRVVIKKNGKVDFIYSKENKK</sequence>
<dbReference type="InterPro" id="IPR050179">
    <property type="entry name" value="Trans_hexapeptide_repeat"/>
</dbReference>
<reference evidence="2" key="1">
    <citation type="submission" date="2017-09" db="EMBL/GenBank/DDBJ databases">
        <title>Depth-based differentiation of microbial function through sediment-hosted aquifers and enrichment of novel symbionts in the deep terrestrial subsurface.</title>
        <authorList>
            <person name="Probst A.J."/>
            <person name="Ladd B."/>
            <person name="Jarett J.K."/>
            <person name="Geller-Mcgrath D.E."/>
            <person name="Sieber C.M.K."/>
            <person name="Emerson J.B."/>
            <person name="Anantharaman K."/>
            <person name="Thomas B.C."/>
            <person name="Malmstrom R."/>
            <person name="Stieglmeier M."/>
            <person name="Klingl A."/>
            <person name="Woyke T."/>
            <person name="Ryan C.M."/>
            <person name="Banfield J.F."/>
        </authorList>
    </citation>
    <scope>NUCLEOTIDE SEQUENCE [LARGE SCALE GENOMIC DNA]</scope>
</reference>
<dbReference type="InterPro" id="IPR001451">
    <property type="entry name" value="Hexapep"/>
</dbReference>
<protein>
    <submittedName>
        <fullName evidence="1">Acetyltransferase</fullName>
    </submittedName>
</protein>
<dbReference type="PANTHER" id="PTHR43300">
    <property type="entry name" value="ACETYLTRANSFERASE"/>
    <property type="match status" value="1"/>
</dbReference>
<accession>A0A2M6Z3X3</accession>
<dbReference type="Gene3D" id="2.160.10.10">
    <property type="entry name" value="Hexapeptide repeat proteins"/>
    <property type="match status" value="1"/>
</dbReference>
<dbReference type="AlphaFoldDB" id="A0A2M6Z3X3"/>
<gene>
    <name evidence="1" type="ORF">COS93_00860</name>
</gene>
<organism evidence="1 2">
    <name type="scientific">bacterium (Candidatus Gribaldobacteria) CG07_land_8_20_14_0_80_33_18</name>
    <dbReference type="NCBI Taxonomy" id="2014272"/>
    <lineage>
        <taxon>Bacteria</taxon>
        <taxon>Candidatus Gribaldobacteria</taxon>
    </lineage>
</organism>
<dbReference type="EMBL" id="PEWP01000016">
    <property type="protein sequence ID" value="PIU47080.1"/>
    <property type="molecule type" value="Genomic_DNA"/>
</dbReference>
<proteinExistence type="predicted"/>
<dbReference type="Pfam" id="PF00132">
    <property type="entry name" value="Hexapep"/>
    <property type="match status" value="1"/>
</dbReference>
<dbReference type="CDD" id="cd04647">
    <property type="entry name" value="LbH_MAT_like"/>
    <property type="match status" value="1"/>
</dbReference>